<organism evidence="4 5">
    <name type="scientific">Streptomyces hirsutus</name>
    <dbReference type="NCBI Taxonomy" id="35620"/>
    <lineage>
        <taxon>Bacteria</taxon>
        <taxon>Bacillati</taxon>
        <taxon>Actinomycetota</taxon>
        <taxon>Actinomycetes</taxon>
        <taxon>Kitasatosporales</taxon>
        <taxon>Streptomycetaceae</taxon>
        <taxon>Streptomyces</taxon>
    </lineage>
</organism>
<evidence type="ECO:0000256" key="1">
    <source>
        <dbReference type="SAM" id="MobiDB-lite"/>
    </source>
</evidence>
<dbReference type="Proteomes" id="UP001335325">
    <property type="component" value="Chromosome"/>
</dbReference>
<keyword evidence="2" id="KW-0812">Transmembrane</keyword>
<keyword evidence="5" id="KW-1185">Reference proteome</keyword>
<keyword evidence="2" id="KW-1133">Transmembrane helix</keyword>
<feature type="transmembrane region" description="Helical" evidence="2">
    <location>
        <begin position="88"/>
        <end position="109"/>
    </location>
</feature>
<feature type="region of interest" description="Disordered" evidence="1">
    <location>
        <begin position="1"/>
        <end position="56"/>
    </location>
</feature>
<dbReference type="RefSeq" id="WP_326756024.1">
    <property type="nucleotide sequence ID" value="NZ_CP109134.1"/>
</dbReference>
<feature type="compositionally biased region" description="Gly residues" evidence="1">
    <location>
        <begin position="131"/>
        <end position="146"/>
    </location>
</feature>
<accession>A0ABZ1GXH8</accession>
<dbReference type="InterPro" id="IPR018929">
    <property type="entry name" value="DUF2510"/>
</dbReference>
<reference evidence="4 5" key="1">
    <citation type="submission" date="2022-10" db="EMBL/GenBank/DDBJ databases">
        <title>The complete genomes of actinobacterial strains from the NBC collection.</title>
        <authorList>
            <person name="Joergensen T.S."/>
            <person name="Alvarez Arevalo M."/>
            <person name="Sterndorff E.B."/>
            <person name="Faurdal D."/>
            <person name="Vuksanovic O."/>
            <person name="Mourched A.-S."/>
            <person name="Charusanti P."/>
            <person name="Shaw S."/>
            <person name="Blin K."/>
            <person name="Weber T."/>
        </authorList>
    </citation>
    <scope>NUCLEOTIDE SEQUENCE [LARGE SCALE GENOMIC DNA]</scope>
    <source>
        <strain evidence="4 5">NBC 01753</strain>
    </source>
</reference>
<name>A0ABZ1GXH8_9ACTN</name>
<feature type="region of interest" description="Disordered" evidence="1">
    <location>
        <begin position="108"/>
        <end position="178"/>
    </location>
</feature>
<dbReference type="EMBL" id="CP109134">
    <property type="protein sequence ID" value="WSD10301.1"/>
    <property type="molecule type" value="Genomic_DNA"/>
</dbReference>
<evidence type="ECO:0000256" key="2">
    <source>
        <dbReference type="SAM" id="Phobius"/>
    </source>
</evidence>
<evidence type="ECO:0000259" key="3">
    <source>
        <dbReference type="Pfam" id="PF10708"/>
    </source>
</evidence>
<feature type="domain" description="DUF2510" evidence="3">
    <location>
        <begin position="7"/>
        <end position="44"/>
    </location>
</feature>
<protein>
    <submittedName>
        <fullName evidence="4">DUF2510 domain-containing protein</fullName>
    </submittedName>
</protein>
<keyword evidence="2" id="KW-0472">Membrane</keyword>
<gene>
    <name evidence="4" type="ORF">OIE73_34320</name>
</gene>
<sequence>MTQATPPGWYPDPGQTNDGPATERWWDGTAWTDQVRPTGSAPAWDPPAPGTAAGPAYPAQPAYPAYPAHPGYPGVVQSGSGRKRGLRIGIAVAAAVAVLASIGVGVYTLTDDGGSGTSTASQEPGGRDGGTDGGPGDPEGGPGEDGPGPDTSEPPRVESGSVTDGLSGISLPIPDGWYGQEGQVGAQVMSEDTYDCPGDASSTCTKGGAYSAPARALGTRGSTAEAVAKADISANAEESYGGDSYGRIGSHEVLESKAVTVAGQKGYLVRWKAVTSKGSDGYVQSLAFPSPAQPGQMVVVRFGLDTDQKQSVLDDITKGIKKAKSSGRGNGQDV</sequence>
<evidence type="ECO:0000313" key="5">
    <source>
        <dbReference type="Proteomes" id="UP001335325"/>
    </source>
</evidence>
<dbReference type="Pfam" id="PF10708">
    <property type="entry name" value="DUF2510"/>
    <property type="match status" value="1"/>
</dbReference>
<dbReference type="GeneID" id="91547760"/>
<proteinExistence type="predicted"/>
<evidence type="ECO:0000313" key="4">
    <source>
        <dbReference type="EMBL" id="WSD10301.1"/>
    </source>
</evidence>